<evidence type="ECO:0000256" key="2">
    <source>
        <dbReference type="ARBA" id="ARBA00023125"/>
    </source>
</evidence>
<organism evidence="5 6">
    <name type="scientific">Leptobacterium flavescens</name>
    <dbReference type="NCBI Taxonomy" id="472055"/>
    <lineage>
        <taxon>Bacteria</taxon>
        <taxon>Pseudomonadati</taxon>
        <taxon>Bacteroidota</taxon>
        <taxon>Flavobacteriia</taxon>
        <taxon>Flavobacteriales</taxon>
        <taxon>Flavobacteriaceae</taxon>
        <taxon>Leptobacterium</taxon>
    </lineage>
</organism>
<proteinExistence type="predicted"/>
<evidence type="ECO:0000313" key="6">
    <source>
        <dbReference type="Proteomes" id="UP000468581"/>
    </source>
</evidence>
<name>A0A6P0UMX0_9FLAO</name>
<keyword evidence="2" id="KW-0238">DNA-binding</keyword>
<dbReference type="AlphaFoldDB" id="A0A6P0UMX0"/>
<dbReference type="Pfam" id="PF12833">
    <property type="entry name" value="HTH_18"/>
    <property type="match status" value="1"/>
</dbReference>
<keyword evidence="1" id="KW-0805">Transcription regulation</keyword>
<dbReference type="InterPro" id="IPR018060">
    <property type="entry name" value="HTH_AraC"/>
</dbReference>
<comment type="caution">
    <text evidence="5">The sequence shown here is derived from an EMBL/GenBank/DDBJ whole genome shotgun (WGS) entry which is preliminary data.</text>
</comment>
<dbReference type="GO" id="GO:0043565">
    <property type="term" value="F:sequence-specific DNA binding"/>
    <property type="evidence" value="ECO:0007669"/>
    <property type="project" value="InterPro"/>
</dbReference>
<dbReference type="SMART" id="SM00342">
    <property type="entry name" value="HTH_ARAC"/>
    <property type="match status" value="1"/>
</dbReference>
<dbReference type="PROSITE" id="PS01124">
    <property type="entry name" value="HTH_ARAC_FAMILY_2"/>
    <property type="match status" value="1"/>
</dbReference>
<dbReference type="SUPFAM" id="SSF46689">
    <property type="entry name" value="Homeodomain-like"/>
    <property type="match status" value="2"/>
</dbReference>
<dbReference type="Proteomes" id="UP000468581">
    <property type="component" value="Unassembled WGS sequence"/>
</dbReference>
<dbReference type="PANTHER" id="PTHR43280">
    <property type="entry name" value="ARAC-FAMILY TRANSCRIPTIONAL REGULATOR"/>
    <property type="match status" value="1"/>
</dbReference>
<evidence type="ECO:0000259" key="4">
    <source>
        <dbReference type="PROSITE" id="PS01124"/>
    </source>
</evidence>
<dbReference type="EMBL" id="JAABOO010000003">
    <property type="protein sequence ID" value="NER14721.1"/>
    <property type="molecule type" value="Genomic_DNA"/>
</dbReference>
<evidence type="ECO:0000256" key="1">
    <source>
        <dbReference type="ARBA" id="ARBA00023015"/>
    </source>
</evidence>
<feature type="domain" description="HTH araC/xylS-type" evidence="4">
    <location>
        <begin position="15"/>
        <end position="112"/>
    </location>
</feature>
<dbReference type="Gene3D" id="1.10.10.60">
    <property type="entry name" value="Homeodomain-like"/>
    <property type="match status" value="2"/>
</dbReference>
<accession>A0A6P0UMX0</accession>
<gene>
    <name evidence="5" type="ORF">GWK08_14790</name>
</gene>
<sequence>MAGQLPKIYVYRQLVQAKLFIDEHYSANINLDEIADVAFFSKFHFTRLFKKTYDYTPHQYLTRVRIDRAKELLSSDMSITDTCFAVGFESISSFTALFKRYTGSTPSGFQQQKIKRKQEIATTPVKFVPNCFASQQGWTENSNFQ</sequence>
<dbReference type="PANTHER" id="PTHR43280:SF28">
    <property type="entry name" value="HTH-TYPE TRANSCRIPTIONAL ACTIVATOR RHAS"/>
    <property type="match status" value="1"/>
</dbReference>
<dbReference type="PROSITE" id="PS00041">
    <property type="entry name" value="HTH_ARAC_FAMILY_1"/>
    <property type="match status" value="1"/>
</dbReference>
<evidence type="ECO:0000256" key="3">
    <source>
        <dbReference type="ARBA" id="ARBA00023163"/>
    </source>
</evidence>
<dbReference type="InterPro" id="IPR018062">
    <property type="entry name" value="HTH_AraC-typ_CS"/>
</dbReference>
<keyword evidence="6" id="KW-1185">Reference proteome</keyword>
<dbReference type="InterPro" id="IPR009057">
    <property type="entry name" value="Homeodomain-like_sf"/>
</dbReference>
<protein>
    <submittedName>
        <fullName evidence="5">AraC family transcriptional regulator</fullName>
    </submittedName>
</protein>
<dbReference type="GO" id="GO:0003700">
    <property type="term" value="F:DNA-binding transcription factor activity"/>
    <property type="evidence" value="ECO:0007669"/>
    <property type="project" value="InterPro"/>
</dbReference>
<dbReference type="RefSeq" id="WP_163608001.1">
    <property type="nucleotide sequence ID" value="NZ_JAABOO010000003.1"/>
</dbReference>
<reference evidence="5 6" key="1">
    <citation type="submission" date="2020-01" db="EMBL/GenBank/DDBJ databases">
        <title>Leptobacterium flavescens.</title>
        <authorList>
            <person name="Wang G."/>
        </authorList>
    </citation>
    <scope>NUCLEOTIDE SEQUENCE [LARGE SCALE GENOMIC DNA]</scope>
    <source>
        <strain evidence="5 6">KCTC 22160</strain>
    </source>
</reference>
<evidence type="ECO:0000313" key="5">
    <source>
        <dbReference type="EMBL" id="NER14721.1"/>
    </source>
</evidence>
<keyword evidence="3" id="KW-0804">Transcription</keyword>